<evidence type="ECO:0000256" key="8">
    <source>
        <dbReference type="PIRSR" id="PIRSR005096-3"/>
    </source>
</evidence>
<evidence type="ECO:0000256" key="5">
    <source>
        <dbReference type="PIRNR" id="PIRNR005096"/>
    </source>
</evidence>
<evidence type="ECO:0000256" key="3">
    <source>
        <dbReference type="ARBA" id="ARBA00023235"/>
    </source>
</evidence>
<accession>D8T1M6</accession>
<dbReference type="eggNOG" id="KOG1604">
    <property type="taxonomic scope" value="Eukaryota"/>
</dbReference>
<evidence type="ECO:0000313" key="10">
    <source>
        <dbReference type="EMBL" id="EFJ09416.1"/>
    </source>
</evidence>
<evidence type="ECO:0000256" key="1">
    <source>
        <dbReference type="ARBA" id="ARBA00005028"/>
    </source>
</evidence>
<dbReference type="GO" id="GO:0030246">
    <property type="term" value="F:carbohydrate binding"/>
    <property type="evidence" value="ECO:0007669"/>
    <property type="project" value="InterPro"/>
</dbReference>
<dbReference type="EC" id="5.1.3.3" evidence="5"/>
<dbReference type="KEGG" id="smo:SELMODRAFT_129964"/>
<feature type="active site" description="Proton donor" evidence="6">
    <location>
        <position position="210"/>
    </location>
</feature>
<dbReference type="Pfam" id="PF01263">
    <property type="entry name" value="Aldose_epim"/>
    <property type="match status" value="1"/>
</dbReference>
<dbReference type="GO" id="GO:0006006">
    <property type="term" value="P:glucose metabolic process"/>
    <property type="evidence" value="ECO:0000318"/>
    <property type="project" value="GO_Central"/>
</dbReference>
<dbReference type="PANTHER" id="PTHR10091">
    <property type="entry name" value="ALDOSE-1-EPIMERASE"/>
    <property type="match status" value="1"/>
</dbReference>
<feature type="binding site" evidence="8">
    <location>
        <begin position="210"/>
        <end position="212"/>
    </location>
    <ligand>
        <name>beta-D-galactose</name>
        <dbReference type="ChEBI" id="CHEBI:27667"/>
    </ligand>
</feature>
<evidence type="ECO:0000256" key="6">
    <source>
        <dbReference type="PIRSR" id="PIRSR005096-1"/>
    </source>
</evidence>
<proteinExistence type="inferred from homology"/>
<feature type="active site" description="Proton acceptor" evidence="6">
    <location>
        <position position="343"/>
    </location>
</feature>
<dbReference type="EMBL" id="GL377663">
    <property type="protein sequence ID" value="EFJ09416.1"/>
    <property type="molecule type" value="Genomic_DNA"/>
</dbReference>
<dbReference type="InterPro" id="IPR011013">
    <property type="entry name" value="Gal_mutarotase_sf_dom"/>
</dbReference>
<keyword evidence="4 5" id="KW-0119">Carbohydrate metabolism</keyword>
<keyword evidence="11" id="KW-1185">Reference proteome</keyword>
<dbReference type="FunCoup" id="D8T1M6">
    <property type="interactions" value="2428"/>
</dbReference>
<comment type="similarity">
    <text evidence="2 5">Belongs to the aldose epimerase family.</text>
</comment>
<evidence type="ECO:0000313" key="11">
    <source>
        <dbReference type="Proteomes" id="UP000001514"/>
    </source>
</evidence>
<evidence type="ECO:0000256" key="4">
    <source>
        <dbReference type="ARBA" id="ARBA00023277"/>
    </source>
</evidence>
<dbReference type="Gramene" id="EFJ09416">
    <property type="protein sequence ID" value="EFJ09416"/>
    <property type="gene ID" value="SELMODRAFT_129964"/>
</dbReference>
<gene>
    <name evidence="10" type="ORF">SELMODRAFT_129964</name>
</gene>
<dbReference type="InterPro" id="IPR047215">
    <property type="entry name" value="Galactose_mutarotase-like"/>
</dbReference>
<dbReference type="SUPFAM" id="SSF74650">
    <property type="entry name" value="Galactose mutarotase-like"/>
    <property type="match status" value="1"/>
</dbReference>
<evidence type="ECO:0000256" key="9">
    <source>
        <dbReference type="SAM" id="SignalP"/>
    </source>
</evidence>
<dbReference type="InParanoid" id="D8T1M6"/>
<sequence length="379" mass="41189">MLLLPAVAALTALATNPGAENEAVTVEAWGRGGALLYTLTAGTTTLRITDWGATITSLTMLDPRTGKRKDVDIVLGLDSLEPYMVSPGKTCKDGTSPYFGAIVGRVANRIKDARFTLNGTTYFLTGNDHNNTLHGGFIGYNNILWRSRVASKDPSSPSVEFLLYSYNTEQGFPGDIDVTVTYTLSGENELRVELIASTRNKMTPVNLAHHSYWNLAGHNSGSILNHTVKILASHYTPVDALLIPTGEIAPVAKTPFDFLEPMSIGSRIESVPGGYDHNFALDKTVRDDEGLYHAVTLEDPVSTRKMEIWTNQPGVQFYSGNQIVRIEGKGGAVYSKYAGLCLETQGFPNAVNQPNFPSVILNSGDVYNHVMVHKFSSSL</sequence>
<dbReference type="HOGENOM" id="CLU_031753_2_0_1"/>
<comment type="pathway">
    <text evidence="1 5">Carbohydrate metabolism; hexose metabolism.</text>
</comment>
<dbReference type="OMA" id="ESLCCIS"/>
<dbReference type="STRING" id="88036.D8T1M6"/>
<reference evidence="10 11" key="1">
    <citation type="journal article" date="2011" name="Science">
        <title>The Selaginella genome identifies genetic changes associated with the evolution of vascular plants.</title>
        <authorList>
            <person name="Banks J.A."/>
            <person name="Nishiyama T."/>
            <person name="Hasebe M."/>
            <person name="Bowman J.L."/>
            <person name="Gribskov M."/>
            <person name="dePamphilis C."/>
            <person name="Albert V.A."/>
            <person name="Aono N."/>
            <person name="Aoyama T."/>
            <person name="Ambrose B.A."/>
            <person name="Ashton N.W."/>
            <person name="Axtell M.J."/>
            <person name="Barker E."/>
            <person name="Barker M.S."/>
            <person name="Bennetzen J.L."/>
            <person name="Bonawitz N.D."/>
            <person name="Chapple C."/>
            <person name="Cheng C."/>
            <person name="Correa L.G."/>
            <person name="Dacre M."/>
            <person name="DeBarry J."/>
            <person name="Dreyer I."/>
            <person name="Elias M."/>
            <person name="Engstrom E.M."/>
            <person name="Estelle M."/>
            <person name="Feng L."/>
            <person name="Finet C."/>
            <person name="Floyd S.K."/>
            <person name="Frommer W.B."/>
            <person name="Fujita T."/>
            <person name="Gramzow L."/>
            <person name="Gutensohn M."/>
            <person name="Harholt J."/>
            <person name="Hattori M."/>
            <person name="Heyl A."/>
            <person name="Hirai T."/>
            <person name="Hiwatashi Y."/>
            <person name="Ishikawa M."/>
            <person name="Iwata M."/>
            <person name="Karol K.G."/>
            <person name="Koehler B."/>
            <person name="Kolukisaoglu U."/>
            <person name="Kubo M."/>
            <person name="Kurata T."/>
            <person name="Lalonde S."/>
            <person name="Li K."/>
            <person name="Li Y."/>
            <person name="Litt A."/>
            <person name="Lyons E."/>
            <person name="Manning G."/>
            <person name="Maruyama T."/>
            <person name="Michael T.P."/>
            <person name="Mikami K."/>
            <person name="Miyazaki S."/>
            <person name="Morinaga S."/>
            <person name="Murata T."/>
            <person name="Mueller-Roeber B."/>
            <person name="Nelson D.R."/>
            <person name="Obara M."/>
            <person name="Oguri Y."/>
            <person name="Olmstead R.G."/>
            <person name="Onodera N."/>
            <person name="Petersen B.L."/>
            <person name="Pils B."/>
            <person name="Prigge M."/>
            <person name="Rensing S.A."/>
            <person name="Riano-Pachon D.M."/>
            <person name="Roberts A.W."/>
            <person name="Sato Y."/>
            <person name="Scheller H.V."/>
            <person name="Schulz B."/>
            <person name="Schulz C."/>
            <person name="Shakirov E.V."/>
            <person name="Shibagaki N."/>
            <person name="Shinohara N."/>
            <person name="Shippen D.E."/>
            <person name="Soerensen I."/>
            <person name="Sotooka R."/>
            <person name="Sugimoto N."/>
            <person name="Sugita M."/>
            <person name="Sumikawa N."/>
            <person name="Tanurdzic M."/>
            <person name="Theissen G."/>
            <person name="Ulvskov P."/>
            <person name="Wakazuki S."/>
            <person name="Weng J.K."/>
            <person name="Willats W.W."/>
            <person name="Wipf D."/>
            <person name="Wolf P.G."/>
            <person name="Yang L."/>
            <person name="Zimmer A.D."/>
            <person name="Zhu Q."/>
            <person name="Mitros T."/>
            <person name="Hellsten U."/>
            <person name="Loque D."/>
            <person name="Otillar R."/>
            <person name="Salamov A."/>
            <person name="Schmutz J."/>
            <person name="Shapiro H."/>
            <person name="Lindquist E."/>
            <person name="Lucas S."/>
            <person name="Rokhsar D."/>
            <person name="Grigoriev I.V."/>
        </authorList>
    </citation>
    <scope>NUCLEOTIDE SEQUENCE [LARGE SCALE GENOMIC DNA]</scope>
</reference>
<keyword evidence="3 5" id="KW-0413">Isomerase</keyword>
<feature type="binding site" evidence="7">
    <location>
        <position position="276"/>
    </location>
    <ligand>
        <name>beta-D-galactose</name>
        <dbReference type="ChEBI" id="CHEBI:27667"/>
    </ligand>
</feature>
<protein>
    <recommendedName>
        <fullName evidence="5">Aldose 1-epimerase</fullName>
        <ecNumber evidence="5">5.1.3.3</ecNumber>
    </recommendedName>
</protein>
<evidence type="ECO:0000256" key="7">
    <source>
        <dbReference type="PIRSR" id="PIRSR005096-2"/>
    </source>
</evidence>
<dbReference type="Gene3D" id="2.70.98.10">
    <property type="match status" value="1"/>
</dbReference>
<dbReference type="Proteomes" id="UP000001514">
    <property type="component" value="Unassembled WGS sequence"/>
</dbReference>
<name>D8T1M6_SELML</name>
<comment type="catalytic activity">
    <reaction evidence="5">
        <text>alpha-D-glucose = beta-D-glucose</text>
        <dbReference type="Rhea" id="RHEA:10264"/>
        <dbReference type="ChEBI" id="CHEBI:15903"/>
        <dbReference type="ChEBI" id="CHEBI:17925"/>
        <dbReference type="EC" id="5.1.3.3"/>
    </reaction>
</comment>
<feature type="chain" id="PRO_5003123238" description="Aldose 1-epimerase" evidence="9">
    <location>
        <begin position="22"/>
        <end position="379"/>
    </location>
</feature>
<organism evidence="11">
    <name type="scientific">Selaginella moellendorffii</name>
    <name type="common">Spikemoss</name>
    <dbReference type="NCBI Taxonomy" id="88036"/>
    <lineage>
        <taxon>Eukaryota</taxon>
        <taxon>Viridiplantae</taxon>
        <taxon>Streptophyta</taxon>
        <taxon>Embryophyta</taxon>
        <taxon>Tracheophyta</taxon>
        <taxon>Lycopodiopsida</taxon>
        <taxon>Selaginellales</taxon>
        <taxon>Selaginellaceae</taxon>
        <taxon>Selaginella</taxon>
    </lineage>
</organism>
<dbReference type="GO" id="GO:0033499">
    <property type="term" value="P:galactose catabolic process via UDP-galactose, Leloir pathway"/>
    <property type="evidence" value="ECO:0000318"/>
    <property type="project" value="GO_Central"/>
</dbReference>
<dbReference type="PIRSF" id="PIRSF005096">
    <property type="entry name" value="GALM"/>
    <property type="match status" value="1"/>
</dbReference>
<feature type="binding site" evidence="8">
    <location>
        <begin position="108"/>
        <end position="109"/>
    </location>
    <ligand>
        <name>beta-D-galactose</name>
        <dbReference type="ChEBI" id="CHEBI:27667"/>
    </ligand>
</feature>
<dbReference type="UniPathway" id="UPA00242"/>
<dbReference type="InterPro" id="IPR014718">
    <property type="entry name" value="GH-type_carb-bd"/>
</dbReference>
<dbReference type="GO" id="GO:0004034">
    <property type="term" value="F:aldose 1-epimerase activity"/>
    <property type="evidence" value="ECO:0000318"/>
    <property type="project" value="GO_Central"/>
</dbReference>
<keyword evidence="9" id="KW-0732">Signal</keyword>
<dbReference type="PANTHER" id="PTHR10091:SF0">
    <property type="entry name" value="GALACTOSE MUTAROTASE"/>
    <property type="match status" value="1"/>
</dbReference>
<dbReference type="AlphaFoldDB" id="D8T1M6"/>
<feature type="signal peptide" evidence="9">
    <location>
        <begin position="1"/>
        <end position="21"/>
    </location>
</feature>
<evidence type="ECO:0000256" key="2">
    <source>
        <dbReference type="ARBA" id="ARBA00006206"/>
    </source>
</evidence>
<dbReference type="InterPro" id="IPR015443">
    <property type="entry name" value="Aldose_1-epimerase"/>
</dbReference>
<dbReference type="InterPro" id="IPR008183">
    <property type="entry name" value="Aldose_1/G6P_1-epimerase"/>
</dbReference>
<dbReference type="CDD" id="cd09019">
    <property type="entry name" value="galactose_mutarotase_like"/>
    <property type="match status" value="1"/>
</dbReference>